<organism evidence="2 3">
    <name type="scientific">Pseudonocardia ailaonensis</name>
    <dbReference type="NCBI Taxonomy" id="367279"/>
    <lineage>
        <taxon>Bacteria</taxon>
        <taxon>Bacillati</taxon>
        <taxon>Actinomycetota</taxon>
        <taxon>Actinomycetes</taxon>
        <taxon>Pseudonocardiales</taxon>
        <taxon>Pseudonocardiaceae</taxon>
        <taxon>Pseudonocardia</taxon>
    </lineage>
</organism>
<sequence length="767" mass="80847">MSPVGTAPLHGLQVLDLTTGVAGPIVGQFLADFGAEVVKVEPPSGDPARALPGFAVWNRGKRSIVEPSGPTSERLRALVAGADVLLVTTRDQLDRVGLDREALLREHPTLLLTEVPPYAGDAPWHGGHESNGLLAAAAGVAWRQSSFDGGPVEQVSPHLLYVHGLWATVCTVAALTERERSGFGQVVSVNAVNGVQVPAFGSMTVDPAEDDPPTDIGPGGRHPTYTRHQAGDGLWLASGALGGKFELALLGMLGLSHLLEDDRMGGRIENLILPANYTWLAKEIRTAFLSRPRDEWLAMMPGLGIPCGPVEQPGGWLDHEQIKAIGMRAEVDDAERGRVVMPGIPLVLTGSPGRVTDGAPTLGAHDGEDLARAPRPVPAGKPPMSAGPLRGYRIVDMGTFVAGPYAGSLLAELGADVVKLEPAAGDPFRSSGFVVNRGMRSVAIDLRTPAGLAAFRELAAVSDVVLDSLRPGVTAKLGIDHDSLAEVRPDIVTVSLSAFGAAGPLAHRPGVDMVLSAMSGMMIAQGGDDEPVVNTMPLIDATTAAMLVLTTTLSLYHHERTGEGQHAWSSLAASAAFLQSGELVDFAGRPPAPVGGRDLRGFGPFDRYYRVADGWLRIQTTDRPSAEDLARHGIVVRATEYEADPAAELAAALAGLGAVQARDRFAALGIASHPARLVSEVVRDPDLVAQEIVHVRQAASTYVSTGRYATFGRTPRFGPLHPPGKGEHTRSVLRGAGLTDELIDQLERDGVVETGPPMEQRVPTAYR</sequence>
<dbReference type="EMBL" id="BAAAQK010000001">
    <property type="protein sequence ID" value="GAA1827441.1"/>
    <property type="molecule type" value="Genomic_DNA"/>
</dbReference>
<dbReference type="Gene3D" id="3.30.1540.10">
    <property type="entry name" value="formyl-coa transferase, domain 3"/>
    <property type="match status" value="1"/>
</dbReference>
<dbReference type="InterPro" id="IPR023606">
    <property type="entry name" value="CoA-Trfase_III_dom_1_sf"/>
</dbReference>
<dbReference type="GO" id="GO:0016740">
    <property type="term" value="F:transferase activity"/>
    <property type="evidence" value="ECO:0007669"/>
    <property type="project" value="UniProtKB-KW"/>
</dbReference>
<gene>
    <name evidence="2" type="ORF">GCM10009836_01410</name>
</gene>
<evidence type="ECO:0000313" key="2">
    <source>
        <dbReference type="EMBL" id="GAA1827441.1"/>
    </source>
</evidence>
<evidence type="ECO:0000256" key="1">
    <source>
        <dbReference type="SAM" id="MobiDB-lite"/>
    </source>
</evidence>
<reference evidence="2 3" key="1">
    <citation type="journal article" date="2019" name="Int. J. Syst. Evol. Microbiol.">
        <title>The Global Catalogue of Microorganisms (GCM) 10K type strain sequencing project: providing services to taxonomists for standard genome sequencing and annotation.</title>
        <authorList>
            <consortium name="The Broad Institute Genomics Platform"/>
            <consortium name="The Broad Institute Genome Sequencing Center for Infectious Disease"/>
            <person name="Wu L."/>
            <person name="Ma J."/>
        </authorList>
    </citation>
    <scope>NUCLEOTIDE SEQUENCE [LARGE SCALE GENOMIC DNA]</scope>
    <source>
        <strain evidence="2 3">JCM 16009</strain>
    </source>
</reference>
<dbReference type="PANTHER" id="PTHR48228">
    <property type="entry name" value="SUCCINYL-COA--D-CITRAMALATE COA-TRANSFERASE"/>
    <property type="match status" value="1"/>
</dbReference>
<feature type="region of interest" description="Disordered" evidence="1">
    <location>
        <begin position="355"/>
        <end position="384"/>
    </location>
</feature>
<dbReference type="SUPFAM" id="SSF89796">
    <property type="entry name" value="CoA-transferase family III (CaiB/BaiF)"/>
    <property type="match status" value="2"/>
</dbReference>
<dbReference type="Gene3D" id="3.40.50.10540">
    <property type="entry name" value="Crotonobetainyl-coa:carnitine coa-transferase, domain 1"/>
    <property type="match status" value="2"/>
</dbReference>
<dbReference type="Pfam" id="PF02515">
    <property type="entry name" value="CoA_transf_3"/>
    <property type="match status" value="2"/>
</dbReference>
<evidence type="ECO:0000313" key="3">
    <source>
        <dbReference type="Proteomes" id="UP001500449"/>
    </source>
</evidence>
<dbReference type="PANTHER" id="PTHR48228:SF5">
    <property type="entry name" value="ALPHA-METHYLACYL-COA RACEMASE"/>
    <property type="match status" value="1"/>
</dbReference>
<protein>
    <submittedName>
        <fullName evidence="2">CoA transferase</fullName>
    </submittedName>
</protein>
<name>A0ABN2MHJ4_9PSEU</name>
<keyword evidence="2" id="KW-0808">Transferase</keyword>
<dbReference type="RefSeq" id="WP_344411513.1">
    <property type="nucleotide sequence ID" value="NZ_BAAAQK010000001.1"/>
</dbReference>
<dbReference type="InterPro" id="IPR050509">
    <property type="entry name" value="CoA-transferase_III"/>
</dbReference>
<accession>A0ABN2MHJ4</accession>
<dbReference type="InterPro" id="IPR044855">
    <property type="entry name" value="CoA-Trfase_III_dom3_sf"/>
</dbReference>
<dbReference type="InterPro" id="IPR003673">
    <property type="entry name" value="CoA-Trfase_fam_III"/>
</dbReference>
<keyword evidence="3" id="KW-1185">Reference proteome</keyword>
<proteinExistence type="predicted"/>
<comment type="caution">
    <text evidence="2">The sequence shown here is derived from an EMBL/GenBank/DDBJ whole genome shotgun (WGS) entry which is preliminary data.</text>
</comment>
<dbReference type="Proteomes" id="UP001500449">
    <property type="component" value="Unassembled WGS sequence"/>
</dbReference>